<name>A0A4Y2RQL5_ARAVE</name>
<comment type="caution">
    <text evidence="3">The sequence shown here is derived from an EMBL/GenBank/DDBJ whole genome shotgun (WGS) entry which is preliminary data.</text>
</comment>
<dbReference type="Proteomes" id="UP000499080">
    <property type="component" value="Unassembled WGS sequence"/>
</dbReference>
<dbReference type="SMART" id="SM00225">
    <property type="entry name" value="BTB"/>
    <property type="match status" value="1"/>
</dbReference>
<proteinExistence type="predicted"/>
<feature type="domain" description="BTB" evidence="1">
    <location>
        <begin position="338"/>
        <end position="405"/>
    </location>
</feature>
<evidence type="ECO:0000313" key="3">
    <source>
        <dbReference type="EMBL" id="GBN77951.1"/>
    </source>
</evidence>
<dbReference type="EMBL" id="BGPR01017994">
    <property type="protein sequence ID" value="GBN77951.1"/>
    <property type="molecule type" value="Genomic_DNA"/>
</dbReference>
<dbReference type="PROSITE" id="PS50144">
    <property type="entry name" value="MATH"/>
    <property type="match status" value="1"/>
</dbReference>
<gene>
    <name evidence="3" type="primary">SPOP_2</name>
    <name evidence="4" type="synonym">SPOP_22</name>
    <name evidence="4" type="ORF">AVEN_249358_1</name>
    <name evidence="3" type="ORF">AVEN_2993_1</name>
</gene>
<reference evidence="3 5" key="1">
    <citation type="journal article" date="2019" name="Sci. Rep.">
        <title>Orb-weaving spider Araneus ventricosus genome elucidates the spidroin gene catalogue.</title>
        <authorList>
            <person name="Kono N."/>
            <person name="Nakamura H."/>
            <person name="Ohtoshi R."/>
            <person name="Moran D.A.P."/>
            <person name="Shinohara A."/>
            <person name="Yoshida Y."/>
            <person name="Fujiwara M."/>
            <person name="Mori M."/>
            <person name="Tomita M."/>
            <person name="Arakawa K."/>
        </authorList>
    </citation>
    <scope>NUCLEOTIDE SEQUENCE [LARGE SCALE GENOMIC DNA]</scope>
</reference>
<feature type="domain" description="MATH" evidence="2">
    <location>
        <begin position="8"/>
        <end position="138"/>
    </location>
</feature>
<dbReference type="EMBL" id="BGPR01018169">
    <property type="protein sequence ID" value="GBN78407.1"/>
    <property type="molecule type" value="Genomic_DNA"/>
</dbReference>
<dbReference type="InterPro" id="IPR000210">
    <property type="entry name" value="BTB/POZ_dom"/>
</dbReference>
<dbReference type="PROSITE" id="PS50097">
    <property type="entry name" value="BTB"/>
    <property type="match status" value="1"/>
</dbReference>
<dbReference type="OrthoDB" id="6502464at2759"/>
<dbReference type="Gene3D" id="2.60.210.10">
    <property type="entry name" value="Apoptosis, Tumor Necrosis Factor Receptor Associated Protein 2, Chain A"/>
    <property type="match status" value="1"/>
</dbReference>
<accession>A0A4Y2RQL5</accession>
<dbReference type="PANTHER" id="PTHR24413">
    <property type="entry name" value="SPECKLE-TYPE POZ PROTEIN"/>
    <property type="match status" value="1"/>
</dbReference>
<dbReference type="SUPFAM" id="SSF49599">
    <property type="entry name" value="TRAF domain-like"/>
    <property type="match status" value="1"/>
</dbReference>
<dbReference type="Gene3D" id="3.30.710.10">
    <property type="entry name" value="Potassium Channel Kv1.1, Chain A"/>
    <property type="match status" value="1"/>
</dbReference>
<dbReference type="Pfam" id="PF00651">
    <property type="entry name" value="BTB"/>
    <property type="match status" value="1"/>
</dbReference>
<dbReference type="Pfam" id="PF22486">
    <property type="entry name" value="MATH_2"/>
    <property type="match status" value="1"/>
</dbReference>
<dbReference type="SUPFAM" id="SSF54695">
    <property type="entry name" value="POZ domain"/>
    <property type="match status" value="1"/>
</dbReference>
<evidence type="ECO:0000313" key="5">
    <source>
        <dbReference type="Proteomes" id="UP000499080"/>
    </source>
</evidence>
<dbReference type="InterPro" id="IPR008974">
    <property type="entry name" value="TRAF-like"/>
</dbReference>
<evidence type="ECO:0000259" key="1">
    <source>
        <dbReference type="PROSITE" id="PS50097"/>
    </source>
</evidence>
<dbReference type="InterPro" id="IPR002083">
    <property type="entry name" value="MATH/TRAF_dom"/>
</dbReference>
<organism evidence="3 5">
    <name type="scientific">Araneus ventricosus</name>
    <name type="common">Orbweaver spider</name>
    <name type="synonym">Epeira ventricosa</name>
    <dbReference type="NCBI Taxonomy" id="182803"/>
    <lineage>
        <taxon>Eukaryota</taxon>
        <taxon>Metazoa</taxon>
        <taxon>Ecdysozoa</taxon>
        <taxon>Arthropoda</taxon>
        <taxon>Chelicerata</taxon>
        <taxon>Arachnida</taxon>
        <taxon>Araneae</taxon>
        <taxon>Araneomorphae</taxon>
        <taxon>Entelegynae</taxon>
        <taxon>Araneoidea</taxon>
        <taxon>Araneidae</taxon>
        <taxon>Araneus</taxon>
    </lineage>
</organism>
<keyword evidence="5" id="KW-1185">Reference proteome</keyword>
<protein>
    <submittedName>
        <fullName evidence="3">Speckle-type POZ protein</fullName>
    </submittedName>
</protein>
<dbReference type="Gene3D" id="1.25.40.420">
    <property type="match status" value="1"/>
</dbReference>
<dbReference type="GO" id="GO:0030163">
    <property type="term" value="P:protein catabolic process"/>
    <property type="evidence" value="ECO:0007669"/>
    <property type="project" value="UniProtKB-ARBA"/>
</dbReference>
<sequence>MATCQRKECTFQWEINNLWYCWLKNGERIKSHTCVLDQLEHTRWSLILYPKGKVTEDHVGLYLRRENDIFGPKIIEVSSQLAILDTGGSFLKVKNMSKHGFSTYSISGIEEFATQDEIFGTEKDEFFPRDTLIVQCTVFIEDEVPIMAKYYTSVTNFKTNLRSFFWNIDGFSNLIPDQRNYFQIENESKKILANFYLVSGLKGEITLEIISLDKSLKCFSFKISVIDSERKKVNFGSHKFFGCDIQGIERLLISREQLMQNESRYLSNDVLSLFCEYAFSTGVILNVHESCDFGIISPASTKELEENEKKPIISQNELHQTQALVDDLKSMYSDAVLCDIELRTSTQTFPAHKTILSARSPVFRRMFTNDMREKNSGHVDITDVEDETVRRMLLYIYTDVLEDMQFESASKLYSAADKYAVFSLKERCSCFLKDNVNPTKACDLLILADRHQDGDLKCAVQDYILSHDKEVFGSLEWKDFMATNLQLAADIMYQKVFPS</sequence>
<evidence type="ECO:0000313" key="4">
    <source>
        <dbReference type="EMBL" id="GBN78407.1"/>
    </source>
</evidence>
<dbReference type="AlphaFoldDB" id="A0A4Y2RQL5"/>
<dbReference type="InterPro" id="IPR011333">
    <property type="entry name" value="SKP1/BTB/POZ_sf"/>
</dbReference>
<evidence type="ECO:0000259" key="2">
    <source>
        <dbReference type="PROSITE" id="PS50144"/>
    </source>
</evidence>
<dbReference type="CDD" id="cd18186">
    <property type="entry name" value="BTB_POZ_ZBTB_KLHL-like"/>
    <property type="match status" value="1"/>
</dbReference>